<feature type="transmembrane region" description="Helical" evidence="1">
    <location>
        <begin position="252"/>
        <end position="273"/>
    </location>
</feature>
<accession>A0A1I5UX73</accession>
<dbReference type="Pfam" id="PF17113">
    <property type="entry name" value="AmpE"/>
    <property type="match status" value="1"/>
</dbReference>
<dbReference type="Proteomes" id="UP000243084">
    <property type="component" value="Unassembled WGS sequence"/>
</dbReference>
<keyword evidence="3" id="KW-1185">Reference proteome</keyword>
<reference evidence="3" key="1">
    <citation type="submission" date="2016-10" db="EMBL/GenBank/DDBJ databases">
        <authorList>
            <person name="Varghese N."/>
            <person name="Submissions S."/>
        </authorList>
    </citation>
    <scope>NUCLEOTIDE SEQUENCE [LARGE SCALE GENOMIC DNA]</scope>
    <source>
        <strain evidence="3">JCM 18195</strain>
    </source>
</reference>
<keyword evidence="1" id="KW-0812">Transmembrane</keyword>
<proteinExistence type="predicted"/>
<feature type="transmembrane region" description="Helical" evidence="1">
    <location>
        <begin position="46"/>
        <end position="64"/>
    </location>
</feature>
<dbReference type="PANTHER" id="PTHR38684">
    <property type="entry name" value="PROTEIN AMPE"/>
    <property type="match status" value="1"/>
</dbReference>
<dbReference type="InterPro" id="IPR031347">
    <property type="entry name" value="AmpE"/>
</dbReference>
<dbReference type="InterPro" id="IPR052966">
    <property type="entry name" value="Beta-lactamase_Reg"/>
</dbReference>
<keyword evidence="1" id="KW-0472">Membrane</keyword>
<protein>
    <submittedName>
        <fullName evidence="2">AmpE protein</fullName>
    </submittedName>
</protein>
<dbReference type="OrthoDB" id="9811967at2"/>
<name>A0A1I5UX73_9GAMM</name>
<sequence>MSFLVLLLILLLEKTSGWRARLQRDDLFLRALGRVESEPRLVGRPLRQLLVLGVPLLLVALLLWALAPLAYGWLLLPLHVAVLLWSLGRGDPQSSLAPFRASWQRGDAEAAYLDARRDLGVQAADAPALLAQVQGFLLWQVYQGFFAVVFWYALLGPLAALAYRLLALLAEHAGDEALRRHAVGLRQALDWLPARLLALSLALAGNFVTANRVLWARLFDLQASAAQLVVDAGRAAADSAAGTGGVETLDELWSLLLRAGLIWYSALALWILLL</sequence>
<dbReference type="GO" id="GO:0046677">
    <property type="term" value="P:response to antibiotic"/>
    <property type="evidence" value="ECO:0007669"/>
    <property type="project" value="TreeGrafter"/>
</dbReference>
<evidence type="ECO:0000313" key="2">
    <source>
        <dbReference type="EMBL" id="SFP99802.1"/>
    </source>
</evidence>
<dbReference type="PANTHER" id="PTHR38684:SF1">
    <property type="entry name" value="PROTEIN AMPE"/>
    <property type="match status" value="1"/>
</dbReference>
<dbReference type="EMBL" id="FOXM01000009">
    <property type="protein sequence ID" value="SFP99802.1"/>
    <property type="molecule type" value="Genomic_DNA"/>
</dbReference>
<evidence type="ECO:0000256" key="1">
    <source>
        <dbReference type="SAM" id="Phobius"/>
    </source>
</evidence>
<gene>
    <name evidence="2" type="ORF">SAMN05216229_109104</name>
</gene>
<dbReference type="GO" id="GO:0005886">
    <property type="term" value="C:plasma membrane"/>
    <property type="evidence" value="ECO:0007669"/>
    <property type="project" value="TreeGrafter"/>
</dbReference>
<organism evidence="2 3">
    <name type="scientific">Geopseudomonas sagittaria</name>
    <dbReference type="NCBI Taxonomy" id="1135990"/>
    <lineage>
        <taxon>Bacteria</taxon>
        <taxon>Pseudomonadati</taxon>
        <taxon>Pseudomonadota</taxon>
        <taxon>Gammaproteobacteria</taxon>
        <taxon>Pseudomonadales</taxon>
        <taxon>Pseudomonadaceae</taxon>
        <taxon>Geopseudomonas</taxon>
    </lineage>
</organism>
<dbReference type="RefSeq" id="WP_092432017.1">
    <property type="nucleotide sequence ID" value="NZ_FOXM01000009.1"/>
</dbReference>
<feature type="transmembrane region" description="Helical" evidence="1">
    <location>
        <begin position="145"/>
        <end position="167"/>
    </location>
</feature>
<evidence type="ECO:0000313" key="3">
    <source>
        <dbReference type="Proteomes" id="UP000243084"/>
    </source>
</evidence>
<keyword evidence="1" id="KW-1133">Transmembrane helix</keyword>
<feature type="transmembrane region" description="Helical" evidence="1">
    <location>
        <begin position="188"/>
        <end position="208"/>
    </location>
</feature>
<dbReference type="AlphaFoldDB" id="A0A1I5UX73"/>